<proteinExistence type="predicted"/>
<dbReference type="RefSeq" id="WP_226538922.1">
    <property type="nucleotide sequence ID" value="NZ_CP129013.1"/>
</dbReference>
<accession>A0ABY9JZS2</accession>
<dbReference type="EMBL" id="CP129013">
    <property type="protein sequence ID" value="WLR43100.1"/>
    <property type="molecule type" value="Genomic_DNA"/>
</dbReference>
<keyword evidence="2" id="KW-1185">Reference proteome</keyword>
<reference evidence="1 2" key="1">
    <citation type="submission" date="2023-06" db="EMBL/GenBank/DDBJ databases">
        <title>Five Gram-positive bacteria isolated from mangrove sediments in Shenzhen, Guangdong, China.</title>
        <authorList>
            <person name="Yu S."/>
            <person name="Zheng W."/>
            <person name="Huang Y."/>
        </authorList>
    </citation>
    <scope>NUCLEOTIDE SEQUENCE [LARGE SCALE GENOMIC DNA]</scope>
    <source>
        <strain evidence="1 2">SaN35-3</strain>
    </source>
</reference>
<dbReference type="Proteomes" id="UP001197974">
    <property type="component" value="Chromosome"/>
</dbReference>
<sequence>MGKKLIFKKCNDITVDDSQKIKQVGVDKNGNIFILYELDHFIYKITHYVNNDTNTYLFKINKKIDFIGFLKEEVLFVKSVTSEDEDNAFLYNLDGLYVKSFFVGTGISVCQTDHKGEVWIGYNDEGIFEPNSLGENGIICLNEKGEIIIFEKIHKSMEQGLVPIIDECYAMSMFQKSIWMCYLGNFNTQLIRVENENNISVWNDLKIGTVDCFATNGKFVVLNENKGYFLLNLELQTMLDLIPCNENNKVIDPDRTFAFNNKVFIISGEAAYISEI</sequence>
<protein>
    <submittedName>
        <fullName evidence="1">Uncharacterized protein</fullName>
    </submittedName>
</protein>
<evidence type="ECO:0000313" key="1">
    <source>
        <dbReference type="EMBL" id="WLR43100.1"/>
    </source>
</evidence>
<organism evidence="1 2">
    <name type="scientific">Bacillus carboniphilus</name>
    <dbReference type="NCBI Taxonomy" id="86663"/>
    <lineage>
        <taxon>Bacteria</taxon>
        <taxon>Bacillati</taxon>
        <taxon>Bacillota</taxon>
        <taxon>Bacilli</taxon>
        <taxon>Bacillales</taxon>
        <taxon>Bacillaceae</taxon>
        <taxon>Bacillus</taxon>
    </lineage>
</organism>
<name>A0ABY9JZS2_9BACI</name>
<evidence type="ECO:0000313" key="2">
    <source>
        <dbReference type="Proteomes" id="UP001197974"/>
    </source>
</evidence>
<gene>
    <name evidence="1" type="ORF">LC087_02515</name>
</gene>